<sequence length="67" mass="7573">MKPFDPAKPRGLKALVFKASMPQRAFSKWHRLRGRAKCKLPTCDGNIMRGELCLAMSLAVSYGRYCI</sequence>
<dbReference type="EMBL" id="JBFXLU010000117">
    <property type="protein sequence ID" value="KAL2840811.1"/>
    <property type="molecule type" value="Genomic_DNA"/>
</dbReference>
<proteinExistence type="predicted"/>
<reference evidence="1 2" key="1">
    <citation type="submission" date="2024-07" db="EMBL/GenBank/DDBJ databases">
        <title>Section-level genome sequencing and comparative genomics of Aspergillus sections Usti and Cavernicolus.</title>
        <authorList>
            <consortium name="Lawrence Berkeley National Laboratory"/>
            <person name="Nybo J.L."/>
            <person name="Vesth T.C."/>
            <person name="Theobald S."/>
            <person name="Frisvad J.C."/>
            <person name="Larsen T.O."/>
            <person name="Kjaerboelling I."/>
            <person name="Rothschild-Mancinelli K."/>
            <person name="Lyhne E.K."/>
            <person name="Kogle M.E."/>
            <person name="Barry K."/>
            <person name="Clum A."/>
            <person name="Na H."/>
            <person name="Ledsgaard L."/>
            <person name="Lin J."/>
            <person name="Lipzen A."/>
            <person name="Kuo A."/>
            <person name="Riley R."/>
            <person name="Mondo S."/>
            <person name="Labutti K."/>
            <person name="Haridas S."/>
            <person name="Pangalinan J."/>
            <person name="Salamov A.A."/>
            <person name="Simmons B.A."/>
            <person name="Magnuson J.K."/>
            <person name="Chen J."/>
            <person name="Drula E."/>
            <person name="Henrissat B."/>
            <person name="Wiebenga A."/>
            <person name="Lubbers R.J."/>
            <person name="Gomes A.C."/>
            <person name="Makela M.R."/>
            <person name="Stajich J."/>
            <person name="Grigoriev I.V."/>
            <person name="Mortensen U.H."/>
            <person name="De Vries R.P."/>
            <person name="Baker S.E."/>
            <person name="Andersen M.R."/>
        </authorList>
    </citation>
    <scope>NUCLEOTIDE SEQUENCE [LARGE SCALE GENOMIC DNA]</scope>
    <source>
        <strain evidence="1 2">CBS 123904</strain>
    </source>
</reference>
<gene>
    <name evidence="1" type="ORF">BJY01DRAFT_218185</name>
</gene>
<evidence type="ECO:0000313" key="1">
    <source>
        <dbReference type="EMBL" id="KAL2840811.1"/>
    </source>
</evidence>
<dbReference type="Proteomes" id="UP001610446">
    <property type="component" value="Unassembled WGS sequence"/>
</dbReference>
<accession>A0ABR4JL91</accession>
<evidence type="ECO:0000313" key="2">
    <source>
        <dbReference type="Proteomes" id="UP001610446"/>
    </source>
</evidence>
<organism evidence="1 2">
    <name type="scientific">Aspergillus pseudoustus</name>
    <dbReference type="NCBI Taxonomy" id="1810923"/>
    <lineage>
        <taxon>Eukaryota</taxon>
        <taxon>Fungi</taxon>
        <taxon>Dikarya</taxon>
        <taxon>Ascomycota</taxon>
        <taxon>Pezizomycotina</taxon>
        <taxon>Eurotiomycetes</taxon>
        <taxon>Eurotiomycetidae</taxon>
        <taxon>Eurotiales</taxon>
        <taxon>Aspergillaceae</taxon>
        <taxon>Aspergillus</taxon>
        <taxon>Aspergillus subgen. Nidulantes</taxon>
    </lineage>
</organism>
<keyword evidence="2" id="KW-1185">Reference proteome</keyword>
<protein>
    <submittedName>
        <fullName evidence="1">Uncharacterized protein</fullName>
    </submittedName>
</protein>
<name>A0ABR4JL91_9EURO</name>
<comment type="caution">
    <text evidence="1">The sequence shown here is derived from an EMBL/GenBank/DDBJ whole genome shotgun (WGS) entry which is preliminary data.</text>
</comment>